<reference evidence="1 2" key="1">
    <citation type="submission" date="2020-08" db="EMBL/GenBank/DDBJ databases">
        <title>Sequencing the genomes of 1000 actinobacteria strains.</title>
        <authorList>
            <person name="Klenk H.-P."/>
        </authorList>
    </citation>
    <scope>NUCLEOTIDE SEQUENCE [LARGE SCALE GENOMIC DNA]</scope>
    <source>
        <strain evidence="1 2">DSM 40483</strain>
    </source>
</reference>
<dbReference type="InterPro" id="IPR036410">
    <property type="entry name" value="HSP_DnaJ_Cys-rich_dom_sf"/>
</dbReference>
<dbReference type="Proteomes" id="UP000565089">
    <property type="component" value="Unassembled WGS sequence"/>
</dbReference>
<keyword evidence="2" id="KW-1185">Reference proteome</keyword>
<dbReference type="GeneID" id="95794172"/>
<dbReference type="EMBL" id="JACHMS010000001">
    <property type="protein sequence ID" value="MBB4712302.1"/>
    <property type="molecule type" value="Genomic_DNA"/>
</dbReference>
<dbReference type="AlphaFoldDB" id="A0A7W7DN18"/>
<dbReference type="RefSeq" id="WP_184908460.1">
    <property type="nucleotide sequence ID" value="NZ_JACHMS010000001.1"/>
</dbReference>
<comment type="caution">
    <text evidence="1">The sequence shown here is derived from an EMBL/GenBank/DDBJ whole genome shotgun (WGS) entry which is preliminary data.</text>
</comment>
<dbReference type="SUPFAM" id="SSF57938">
    <property type="entry name" value="DnaJ/Hsp40 cysteine-rich domain"/>
    <property type="match status" value="1"/>
</dbReference>
<gene>
    <name evidence="1" type="ORF">BJ965_002184</name>
</gene>
<sequence>MHQHAPTKRVCHVCDGFAAAVITTGARHRDGTRATLRVTCPACKGTGHTAPATAPALHRVGR</sequence>
<organism evidence="1 2">
    <name type="scientific">Streptomyces luteogriseus</name>
    <dbReference type="NCBI Taxonomy" id="68233"/>
    <lineage>
        <taxon>Bacteria</taxon>
        <taxon>Bacillati</taxon>
        <taxon>Actinomycetota</taxon>
        <taxon>Actinomycetes</taxon>
        <taxon>Kitasatosporales</taxon>
        <taxon>Streptomycetaceae</taxon>
        <taxon>Streptomyces</taxon>
    </lineage>
</organism>
<accession>A0A7W7DN18</accession>
<evidence type="ECO:0000313" key="1">
    <source>
        <dbReference type="EMBL" id="MBB4712302.1"/>
    </source>
</evidence>
<protein>
    <submittedName>
        <fullName evidence="1">DnaJ-class molecular chaperone</fullName>
    </submittedName>
</protein>
<evidence type="ECO:0000313" key="2">
    <source>
        <dbReference type="Proteomes" id="UP000565089"/>
    </source>
</evidence>
<proteinExistence type="predicted"/>
<name>A0A7W7DN18_9ACTN</name>